<evidence type="ECO:0000313" key="1">
    <source>
        <dbReference type="EMBL" id="NNU43586.1"/>
    </source>
</evidence>
<name>A0A849KDN3_9BURK</name>
<dbReference type="EMBL" id="JABFCS010000001">
    <property type="protein sequence ID" value="NNU43586.1"/>
    <property type="molecule type" value="Genomic_DNA"/>
</dbReference>
<keyword evidence="2" id="KW-1185">Reference proteome</keyword>
<organism evidence="1 2">
    <name type="scientific">Ramlibacter montanisoli</name>
    <dbReference type="NCBI Taxonomy" id="2732512"/>
    <lineage>
        <taxon>Bacteria</taxon>
        <taxon>Pseudomonadati</taxon>
        <taxon>Pseudomonadota</taxon>
        <taxon>Betaproteobacteria</taxon>
        <taxon>Burkholderiales</taxon>
        <taxon>Comamonadaceae</taxon>
        <taxon>Ramlibacter</taxon>
    </lineage>
</organism>
<reference evidence="1 2" key="2">
    <citation type="submission" date="2020-06" db="EMBL/GenBank/DDBJ databases">
        <title>Ramlibacter rhizophilus sp. nov., isolated from rhizosphere soil of national flower Mugunghwa from South Korea.</title>
        <authorList>
            <person name="Zheng-Fei Y."/>
            <person name="Huan T."/>
        </authorList>
    </citation>
    <scope>NUCLEOTIDE SEQUENCE [LARGE SCALE GENOMIC DNA]</scope>
    <source>
        <strain evidence="1 2">B156</strain>
    </source>
</reference>
<comment type="caution">
    <text evidence="1">The sequence shown here is derived from an EMBL/GenBank/DDBJ whole genome shotgun (WGS) entry which is preliminary data.</text>
</comment>
<sequence>MNAFTSPILVRNGAANVLPRIPLTASHSAFSEKWLQQQLFEHPLALPLREIAPNVSEPVPVCMELNTVAGPADILYVTGTGQIILVETKLWRNPEARREVIAQILDYAKELTTWTYEDLAREVARATGRGPKYLLDVARGRYPDLDEARFVDGINHNLRTGDIVLLVVGDGIRTGAEALVAFLERYGSLRFTFGLIEVAAYDVGDGDVLLQPRVLAKTEVMRRVVVVPVDRAGGELAIDLAAGDLMAAAQTEGGLDQTQLTDYQRWLQSFWAEYMRRLKLDDTRQPIPKTVPRSTNAYFPMPPSGAESWISAYVARSSGVVGVYLTWASTYADAASAFEYLQGDKEAIEIAIEDSVAWSYNGKVYSVGVKAPLGEWSSEGERVRALDYLLTMTNRFVNVFRPRLEAFTRGRN</sequence>
<reference evidence="1 2" key="1">
    <citation type="submission" date="2020-05" db="EMBL/GenBank/DDBJ databases">
        <authorList>
            <person name="Khan S.A."/>
            <person name="Jeon C.O."/>
            <person name="Chun B.H."/>
        </authorList>
    </citation>
    <scope>NUCLEOTIDE SEQUENCE [LARGE SCALE GENOMIC DNA]</scope>
    <source>
        <strain evidence="1 2">B156</strain>
    </source>
</reference>
<dbReference type="RefSeq" id="WP_171559013.1">
    <property type="nucleotide sequence ID" value="NZ_JABFCS010000001.1"/>
</dbReference>
<dbReference type="Proteomes" id="UP000552954">
    <property type="component" value="Unassembled WGS sequence"/>
</dbReference>
<proteinExistence type="predicted"/>
<accession>A0A849KDN3</accession>
<gene>
    <name evidence="1" type="ORF">HK415_11130</name>
</gene>
<dbReference type="InterPro" id="IPR011856">
    <property type="entry name" value="tRNA_endonuc-like_dom_sf"/>
</dbReference>
<dbReference type="GO" id="GO:0003676">
    <property type="term" value="F:nucleic acid binding"/>
    <property type="evidence" value="ECO:0007669"/>
    <property type="project" value="InterPro"/>
</dbReference>
<protein>
    <submittedName>
        <fullName evidence="1">DUF4268 domain-containing protein</fullName>
    </submittedName>
</protein>
<dbReference type="AlphaFoldDB" id="A0A849KDN3"/>
<evidence type="ECO:0000313" key="2">
    <source>
        <dbReference type="Proteomes" id="UP000552954"/>
    </source>
</evidence>
<dbReference type="Gene3D" id="3.40.1350.10">
    <property type="match status" value="1"/>
</dbReference>